<evidence type="ECO:0000256" key="1">
    <source>
        <dbReference type="SAM" id="MobiDB-lite"/>
    </source>
</evidence>
<comment type="caution">
    <text evidence="3">The sequence shown here is derived from an EMBL/GenBank/DDBJ whole genome shotgun (WGS) entry which is preliminary data.</text>
</comment>
<name>A0AA36IBU5_9DINO</name>
<gene>
    <name evidence="3" type="ORF">EVOR1521_LOCUS11542</name>
</gene>
<dbReference type="Proteomes" id="UP001178507">
    <property type="component" value="Unassembled WGS sequence"/>
</dbReference>
<feature type="compositionally biased region" description="Basic residues" evidence="1">
    <location>
        <begin position="39"/>
        <end position="57"/>
    </location>
</feature>
<dbReference type="EMBL" id="CAUJNA010001147">
    <property type="protein sequence ID" value="CAJ1384740.1"/>
    <property type="molecule type" value="Genomic_DNA"/>
</dbReference>
<feature type="region of interest" description="Disordered" evidence="1">
    <location>
        <begin position="39"/>
        <end position="65"/>
    </location>
</feature>
<accession>A0AA36IBU5</accession>
<sequence>MGRRWFLCLGLCLVTWRLHSAFAGALQLGAASRGARTVRRVRERKVNRAPRQGRARSGKASGQTDPRVITKRISQLASASEVLAVVKQEQLNPKLNLICISAAWAKIAKMPRSLAVGLDDVRHDPFFPAFVLLTEDWAKKAGAEPKVYARAVASTLWAVSKLYAFVPSRLASLQKQLSIAVPKTAEYMDAQAIANIIWASMTLCWPCCRR</sequence>
<protein>
    <submittedName>
        <fullName evidence="3">Uncharacterized protein</fullName>
    </submittedName>
</protein>
<organism evidence="3 4">
    <name type="scientific">Effrenium voratum</name>
    <dbReference type="NCBI Taxonomy" id="2562239"/>
    <lineage>
        <taxon>Eukaryota</taxon>
        <taxon>Sar</taxon>
        <taxon>Alveolata</taxon>
        <taxon>Dinophyceae</taxon>
        <taxon>Suessiales</taxon>
        <taxon>Symbiodiniaceae</taxon>
        <taxon>Effrenium</taxon>
    </lineage>
</organism>
<evidence type="ECO:0000313" key="4">
    <source>
        <dbReference type="Proteomes" id="UP001178507"/>
    </source>
</evidence>
<evidence type="ECO:0000256" key="2">
    <source>
        <dbReference type="SAM" id="SignalP"/>
    </source>
</evidence>
<keyword evidence="2" id="KW-0732">Signal</keyword>
<keyword evidence="4" id="KW-1185">Reference proteome</keyword>
<proteinExistence type="predicted"/>
<feature type="chain" id="PRO_5041361989" evidence="2">
    <location>
        <begin position="24"/>
        <end position="210"/>
    </location>
</feature>
<dbReference type="AlphaFoldDB" id="A0AA36IBU5"/>
<reference evidence="3" key="1">
    <citation type="submission" date="2023-08" db="EMBL/GenBank/DDBJ databases">
        <authorList>
            <person name="Chen Y."/>
            <person name="Shah S."/>
            <person name="Dougan E. K."/>
            <person name="Thang M."/>
            <person name="Chan C."/>
        </authorList>
    </citation>
    <scope>NUCLEOTIDE SEQUENCE</scope>
</reference>
<evidence type="ECO:0000313" key="3">
    <source>
        <dbReference type="EMBL" id="CAJ1384740.1"/>
    </source>
</evidence>
<feature type="signal peptide" evidence="2">
    <location>
        <begin position="1"/>
        <end position="23"/>
    </location>
</feature>